<dbReference type="GO" id="GO:0003700">
    <property type="term" value="F:DNA-binding transcription factor activity"/>
    <property type="evidence" value="ECO:0007669"/>
    <property type="project" value="InterPro"/>
</dbReference>
<dbReference type="GO" id="GO:0005634">
    <property type="term" value="C:nucleus"/>
    <property type="evidence" value="ECO:0007669"/>
    <property type="project" value="UniProtKB-SubCell"/>
</dbReference>
<dbReference type="InterPro" id="IPR000232">
    <property type="entry name" value="HSF_DNA-bd"/>
</dbReference>
<sequence>MDHVMESDERSTAIPSTFLRNLYGFLNNNDLPDTIAWDADGRSFSILDPEKMESSLPMPNLYRGRFKTFKMQLEKHGFMKSRDGTRYFRPDFVKGQPQQLGDVSSSSLGGASPPMLADERRTPMSLECRIQVPRAHEAKKRRLADDMPTTNSSGNLSWAVKRPTSGLLCSVNIAKPRPAAAAHSARETTVRGSASIMSSQRHSVMADASLVAHHHQHHQYNNSSSVPSLRPPAAQNHLPRLPSLHRAFPLFGLQSQRPSSDI</sequence>
<organism evidence="7 8">
    <name type="scientific">Saprolegnia diclina (strain VS20)</name>
    <dbReference type="NCBI Taxonomy" id="1156394"/>
    <lineage>
        <taxon>Eukaryota</taxon>
        <taxon>Sar</taxon>
        <taxon>Stramenopiles</taxon>
        <taxon>Oomycota</taxon>
        <taxon>Saprolegniomycetes</taxon>
        <taxon>Saprolegniales</taxon>
        <taxon>Saprolegniaceae</taxon>
        <taxon>Saprolegnia</taxon>
    </lineage>
</organism>
<evidence type="ECO:0000259" key="6">
    <source>
        <dbReference type="SMART" id="SM00415"/>
    </source>
</evidence>
<dbReference type="OMA" id="TIAWDAD"/>
<comment type="subcellular location">
    <subcellularLocation>
        <location evidence="1">Nucleus</location>
    </subcellularLocation>
</comment>
<feature type="region of interest" description="Disordered" evidence="5">
    <location>
        <begin position="96"/>
        <end position="118"/>
    </location>
</feature>
<dbReference type="SUPFAM" id="SSF46785">
    <property type="entry name" value="Winged helix' DNA-binding domain"/>
    <property type="match status" value="1"/>
</dbReference>
<evidence type="ECO:0000256" key="3">
    <source>
        <dbReference type="ARBA" id="ARBA00023242"/>
    </source>
</evidence>
<dbReference type="InterPro" id="IPR036390">
    <property type="entry name" value="WH_DNA-bd_sf"/>
</dbReference>
<reference evidence="7 8" key="1">
    <citation type="submission" date="2012-04" db="EMBL/GenBank/DDBJ databases">
        <title>The Genome Sequence of Saprolegnia declina VS20.</title>
        <authorList>
            <consortium name="The Broad Institute Genome Sequencing Platform"/>
            <person name="Russ C."/>
            <person name="Nusbaum C."/>
            <person name="Tyler B."/>
            <person name="van West P."/>
            <person name="Dieguez-Uribeondo J."/>
            <person name="de Bruijn I."/>
            <person name="Tripathy S."/>
            <person name="Jiang R."/>
            <person name="Young S.K."/>
            <person name="Zeng Q."/>
            <person name="Gargeya S."/>
            <person name="Fitzgerald M."/>
            <person name="Haas B."/>
            <person name="Abouelleil A."/>
            <person name="Alvarado L."/>
            <person name="Arachchi H.M."/>
            <person name="Berlin A."/>
            <person name="Chapman S.B."/>
            <person name="Goldberg J."/>
            <person name="Griggs A."/>
            <person name="Gujja S."/>
            <person name="Hansen M."/>
            <person name="Howarth C."/>
            <person name="Imamovic A."/>
            <person name="Larimer J."/>
            <person name="McCowen C."/>
            <person name="Montmayeur A."/>
            <person name="Murphy C."/>
            <person name="Neiman D."/>
            <person name="Pearson M."/>
            <person name="Priest M."/>
            <person name="Roberts A."/>
            <person name="Saif S."/>
            <person name="Shea T."/>
            <person name="Sisk P."/>
            <person name="Sykes S."/>
            <person name="Wortman J."/>
            <person name="Nusbaum C."/>
            <person name="Birren B."/>
        </authorList>
    </citation>
    <scope>NUCLEOTIDE SEQUENCE [LARGE SCALE GENOMIC DNA]</scope>
    <source>
        <strain evidence="7 8">VS20</strain>
    </source>
</reference>
<dbReference type="GO" id="GO:0043565">
    <property type="term" value="F:sequence-specific DNA binding"/>
    <property type="evidence" value="ECO:0007669"/>
    <property type="project" value="InterPro"/>
</dbReference>
<dbReference type="Gene3D" id="1.10.10.10">
    <property type="entry name" value="Winged helix-like DNA-binding domain superfamily/Winged helix DNA-binding domain"/>
    <property type="match status" value="1"/>
</dbReference>
<evidence type="ECO:0000256" key="2">
    <source>
        <dbReference type="ARBA" id="ARBA00023125"/>
    </source>
</evidence>
<feature type="compositionally biased region" description="Polar residues" evidence="5">
    <location>
        <begin position="96"/>
        <end position="109"/>
    </location>
</feature>
<dbReference type="SMART" id="SM00415">
    <property type="entry name" value="HSF"/>
    <property type="match status" value="1"/>
</dbReference>
<keyword evidence="3" id="KW-0539">Nucleus</keyword>
<proteinExistence type="inferred from homology"/>
<dbReference type="STRING" id="1156394.T0QAR9"/>
<keyword evidence="2" id="KW-0238">DNA-binding</keyword>
<evidence type="ECO:0000313" key="7">
    <source>
        <dbReference type="EMBL" id="EQC30620.1"/>
    </source>
</evidence>
<name>T0QAR9_SAPDV</name>
<dbReference type="Proteomes" id="UP000030762">
    <property type="component" value="Unassembled WGS sequence"/>
</dbReference>
<feature type="region of interest" description="Disordered" evidence="5">
    <location>
        <begin position="212"/>
        <end position="235"/>
    </location>
</feature>
<dbReference type="InterPro" id="IPR036388">
    <property type="entry name" value="WH-like_DNA-bd_sf"/>
</dbReference>
<dbReference type="InParanoid" id="T0QAR9"/>
<dbReference type="AlphaFoldDB" id="T0QAR9"/>
<evidence type="ECO:0000256" key="5">
    <source>
        <dbReference type="SAM" id="MobiDB-lite"/>
    </source>
</evidence>
<comment type="similarity">
    <text evidence="4">Belongs to the HSF family.</text>
</comment>
<evidence type="ECO:0000313" key="8">
    <source>
        <dbReference type="Proteomes" id="UP000030762"/>
    </source>
</evidence>
<gene>
    <name evidence="7" type="ORF">SDRG_11675</name>
</gene>
<evidence type="ECO:0000256" key="1">
    <source>
        <dbReference type="ARBA" id="ARBA00004123"/>
    </source>
</evidence>
<dbReference type="Pfam" id="PF00447">
    <property type="entry name" value="HSF_DNA-bind"/>
    <property type="match status" value="1"/>
</dbReference>
<feature type="domain" description="HSF-type DNA-binding" evidence="6">
    <location>
        <begin position="14"/>
        <end position="106"/>
    </location>
</feature>
<accession>T0QAR9</accession>
<dbReference type="RefSeq" id="XP_008615946.1">
    <property type="nucleotide sequence ID" value="XM_008617724.1"/>
</dbReference>
<dbReference type="OrthoDB" id="62242at2759"/>
<keyword evidence="8" id="KW-1185">Reference proteome</keyword>
<dbReference type="GeneID" id="19952402"/>
<evidence type="ECO:0000256" key="4">
    <source>
        <dbReference type="RuleBase" id="RU004020"/>
    </source>
</evidence>
<dbReference type="EMBL" id="JH767174">
    <property type="protein sequence ID" value="EQC30620.1"/>
    <property type="molecule type" value="Genomic_DNA"/>
</dbReference>
<feature type="region of interest" description="Disordered" evidence="5">
    <location>
        <begin position="137"/>
        <end position="157"/>
    </location>
</feature>
<dbReference type="VEuPathDB" id="FungiDB:SDRG_11675"/>
<protein>
    <recommendedName>
        <fullName evidence="6">HSF-type DNA-binding domain-containing protein</fullName>
    </recommendedName>
</protein>